<dbReference type="PANTHER" id="PTHR22589">
    <property type="entry name" value="CARNITINE O-ACYLTRANSFERASE"/>
    <property type="match status" value="1"/>
</dbReference>
<dbReference type="Gene3D" id="3.30.559.70">
    <property type="entry name" value="Choline/Carnitine o-acyltransferase, domain 2"/>
    <property type="match status" value="1"/>
</dbReference>
<dbReference type="InterPro" id="IPR023213">
    <property type="entry name" value="CAT-like_dom_sf"/>
</dbReference>
<dbReference type="EMBL" id="BAABUK010000002">
    <property type="protein sequence ID" value="GAA5806968.1"/>
    <property type="molecule type" value="Genomic_DNA"/>
</dbReference>
<dbReference type="InterPro" id="IPR000542">
    <property type="entry name" value="Carn_acyl_trans"/>
</dbReference>
<dbReference type="InterPro" id="IPR042231">
    <property type="entry name" value="Cho/carn_acyl_trans_2"/>
</dbReference>
<dbReference type="Gene3D" id="3.30.559.10">
    <property type="entry name" value="Chloramphenicol acetyltransferase-like domain"/>
    <property type="match status" value="1"/>
</dbReference>
<comment type="similarity">
    <text evidence="1 4">Belongs to the carnitine/choline acetyltransferase family.</text>
</comment>
<evidence type="ECO:0000256" key="4">
    <source>
        <dbReference type="RuleBase" id="RU003801"/>
    </source>
</evidence>
<accession>A0ABP9YJD5</accession>
<dbReference type="PROSITE" id="PS00440">
    <property type="entry name" value="ACYLTRANSF_C_2"/>
    <property type="match status" value="1"/>
</dbReference>
<evidence type="ECO:0000256" key="3">
    <source>
        <dbReference type="ARBA" id="ARBA00023315"/>
    </source>
</evidence>
<reference evidence="6 7" key="1">
    <citation type="submission" date="2024-04" db="EMBL/GenBank/DDBJ databases">
        <title>genome sequences of Mucor flavus KT1a and Helicostylum pulchrum KT1b strains isolated from the surface of a dry-aged beef.</title>
        <authorList>
            <person name="Toyotome T."/>
            <person name="Hosono M."/>
            <person name="Torimaru M."/>
            <person name="Fukuda K."/>
            <person name="Mikami N."/>
        </authorList>
    </citation>
    <scope>NUCLEOTIDE SEQUENCE [LARGE SCALE GENOMIC DNA]</scope>
    <source>
        <strain evidence="6 7">KT1a</strain>
    </source>
</reference>
<keyword evidence="7" id="KW-1185">Reference proteome</keyword>
<gene>
    <name evidence="6" type="ORF">MFLAVUS_000317</name>
</gene>
<organism evidence="6 7">
    <name type="scientific">Mucor flavus</name>
    <dbReference type="NCBI Taxonomy" id="439312"/>
    <lineage>
        <taxon>Eukaryota</taxon>
        <taxon>Fungi</taxon>
        <taxon>Fungi incertae sedis</taxon>
        <taxon>Mucoromycota</taxon>
        <taxon>Mucoromycotina</taxon>
        <taxon>Mucoromycetes</taxon>
        <taxon>Mucorales</taxon>
        <taxon>Mucorineae</taxon>
        <taxon>Mucoraceae</taxon>
        <taxon>Mucor</taxon>
    </lineage>
</organism>
<dbReference type="PANTHER" id="PTHR22589:SF103">
    <property type="entry name" value="CARNITINE O-ACETYL-TRANSFERASE, ISOFORM A-RELATED"/>
    <property type="match status" value="1"/>
</dbReference>
<protein>
    <recommendedName>
        <fullName evidence="5">Choline/carnitine acyltransferase domain-containing protein</fullName>
    </recommendedName>
</protein>
<keyword evidence="2 4" id="KW-0808">Transferase</keyword>
<evidence type="ECO:0000256" key="2">
    <source>
        <dbReference type="ARBA" id="ARBA00022679"/>
    </source>
</evidence>
<dbReference type="Proteomes" id="UP001473302">
    <property type="component" value="Unassembled WGS sequence"/>
</dbReference>
<dbReference type="InterPro" id="IPR039551">
    <property type="entry name" value="Cho/carn_acyl_trans"/>
</dbReference>
<evidence type="ECO:0000313" key="7">
    <source>
        <dbReference type="Proteomes" id="UP001473302"/>
    </source>
</evidence>
<evidence type="ECO:0000313" key="6">
    <source>
        <dbReference type="EMBL" id="GAA5806968.1"/>
    </source>
</evidence>
<sequence>MAPTPKTPVDVNAAGPMLRYQTNLPKLPVPVLSETLQKYLKSVHPIVSAEEYKRTEQAVKDFEAPGGLGQQLQQRLVARAQDPSVVNWMEEWWNDQAYMGYRDPVVVYVSYFFAYKDDKFRKIPAERAAAITTAALEFKKAVVEKTLEPEFAKGEPLCMDSYKYMFNNCRIANKPSDLAVIYDPFKNTHIIVIRKNKFYIVDTVHHGVQLSTKELQHQFEKIIDQAGDIKGIPVGVLTSDNRDKWVDNRELLLAANPRNKQILEKIETSSFVVCLDDLAPTTRDELCRASWHGDGRNRYFDKPLQFIVYENGRAGFMGEHSCMDGTATCRLNEYVCDGLARNLIKHGHNSVRSDLPQPEPLVFILNGQIEKAIQVAEKDFEQLVGNHEMTILAYQSFGKNLIKKFKCSPDGFAQMAIQLAYYKMFGTSRPTYESGQTRKFQRGRTETCRSVSDESVAFVKAMENPHLSDSEKIATFRAALKSQGQYMAAAVNGHGVDRHLFGLKNSLKTGEEKPALFTDPAFAYSSHWFLSTSQLSSEHFDGYGWGQVVNDGFGCAYMIKGSALQFNIASVKDLEVDGKKYIGGTYQFKQCLEDACDEMRDLLMSEVPAQAKL</sequence>
<dbReference type="SUPFAM" id="SSF52777">
    <property type="entry name" value="CoA-dependent acyltransferases"/>
    <property type="match status" value="2"/>
</dbReference>
<name>A0ABP9YJD5_9FUNG</name>
<keyword evidence="3 4" id="KW-0012">Acyltransferase</keyword>
<proteinExistence type="inferred from homology"/>
<dbReference type="Pfam" id="PF00755">
    <property type="entry name" value="Carn_acyltransf"/>
    <property type="match status" value="1"/>
</dbReference>
<comment type="caution">
    <text evidence="6">The sequence shown here is derived from an EMBL/GenBank/DDBJ whole genome shotgun (WGS) entry which is preliminary data.</text>
</comment>
<dbReference type="PROSITE" id="PS00439">
    <property type="entry name" value="ACYLTRANSF_C_1"/>
    <property type="match status" value="1"/>
</dbReference>
<evidence type="ECO:0000256" key="1">
    <source>
        <dbReference type="ARBA" id="ARBA00005232"/>
    </source>
</evidence>
<feature type="domain" description="Choline/carnitine acyltransferase" evidence="5">
    <location>
        <begin position="27"/>
        <end position="574"/>
    </location>
</feature>
<evidence type="ECO:0000259" key="5">
    <source>
        <dbReference type="Pfam" id="PF00755"/>
    </source>
</evidence>